<reference evidence="2 3" key="1">
    <citation type="submission" date="2017-02" db="EMBL/GenBank/DDBJ databases">
        <title>The new phylogeny of genus Mycobacterium.</title>
        <authorList>
            <person name="Tortoli E."/>
            <person name="Trovato A."/>
            <person name="Cirillo D.M."/>
        </authorList>
    </citation>
    <scope>NUCLEOTIDE SEQUENCE [LARGE SCALE GENOMIC DNA]</scope>
    <source>
        <strain evidence="2 3">DSM 45230</strain>
    </source>
</reference>
<proteinExistence type="predicted"/>
<evidence type="ECO:0000313" key="1">
    <source>
        <dbReference type="EMBL" id="MCV7381307.1"/>
    </source>
</evidence>
<dbReference type="EMBL" id="MVHD01000016">
    <property type="protein sequence ID" value="OQZ90668.1"/>
    <property type="molecule type" value="Genomic_DNA"/>
</dbReference>
<evidence type="ECO:0000313" key="3">
    <source>
        <dbReference type="Proteomes" id="UP000192319"/>
    </source>
</evidence>
<dbReference type="AlphaFoldDB" id="A0AA41XSV5"/>
<reference evidence="1" key="3">
    <citation type="journal article" date="2022" name="BMC Genomics">
        <title>Comparative genome analysis of mycobacteria focusing on tRNA and non-coding RNA.</title>
        <authorList>
            <person name="Behra P.R.K."/>
            <person name="Pettersson B.M.F."/>
            <person name="Ramesh M."/>
            <person name="Das S."/>
            <person name="Dasgupta S."/>
            <person name="Kirsebom L.A."/>
        </authorList>
    </citation>
    <scope>NUCLEOTIDE SEQUENCE</scope>
    <source>
        <strain evidence="1">CCUG 55640</strain>
    </source>
</reference>
<protein>
    <submittedName>
        <fullName evidence="1">Uncharacterized protein</fullName>
    </submittedName>
</protein>
<name>A0AA41XSV5_9MYCO</name>
<sequence>MANGSEAKVINLRSHPAWAAARRREWERRAAMRRHPSYLARRQAAGGVVRRFTVYSNGDTPA</sequence>
<comment type="caution">
    <text evidence="1">The sequence shown here is derived from an EMBL/GenBank/DDBJ whole genome shotgun (WGS) entry which is preliminary data.</text>
</comment>
<evidence type="ECO:0000313" key="4">
    <source>
        <dbReference type="Proteomes" id="UP001141650"/>
    </source>
</evidence>
<organism evidence="1 4">
    <name type="scientific">Mycobacterium alsense</name>
    <dbReference type="NCBI Taxonomy" id="324058"/>
    <lineage>
        <taxon>Bacteria</taxon>
        <taxon>Bacillati</taxon>
        <taxon>Actinomycetota</taxon>
        <taxon>Actinomycetes</taxon>
        <taxon>Mycobacteriales</taxon>
        <taxon>Mycobacteriaceae</taxon>
        <taxon>Mycobacterium</taxon>
    </lineage>
</organism>
<keyword evidence="3" id="KW-1185">Reference proteome</keyword>
<dbReference type="Proteomes" id="UP001141650">
    <property type="component" value="Unassembled WGS sequence"/>
</dbReference>
<accession>A0AA41XSV5</accession>
<dbReference type="RefSeq" id="WP_083138179.1">
    <property type="nucleotide sequence ID" value="NZ_JACKVH010000017.1"/>
</dbReference>
<dbReference type="EMBL" id="JACKVH010000017">
    <property type="protein sequence ID" value="MCV7381307.1"/>
    <property type="molecule type" value="Genomic_DNA"/>
</dbReference>
<evidence type="ECO:0000313" key="2">
    <source>
        <dbReference type="EMBL" id="OQZ90668.1"/>
    </source>
</evidence>
<gene>
    <name evidence="2" type="ORF">BST11_12005</name>
    <name evidence="1" type="ORF">H7K38_22010</name>
</gene>
<reference evidence="1" key="2">
    <citation type="submission" date="2020-07" db="EMBL/GenBank/DDBJ databases">
        <authorList>
            <person name="Pettersson B.M.F."/>
            <person name="Behra P.R.K."/>
            <person name="Ramesh M."/>
            <person name="Das S."/>
            <person name="Dasgupta S."/>
            <person name="Kirsebom L.A."/>
        </authorList>
    </citation>
    <scope>NUCLEOTIDE SEQUENCE</scope>
    <source>
        <strain evidence="1">CCUG 55640</strain>
    </source>
</reference>
<dbReference type="Proteomes" id="UP000192319">
    <property type="component" value="Unassembled WGS sequence"/>
</dbReference>